<name>A0ABW6G0Z9_9PSEU</name>
<dbReference type="RefSeq" id="WP_258937608.1">
    <property type="nucleotide sequence ID" value="NZ_JANBBF010000012.1"/>
</dbReference>
<proteinExistence type="inferred from homology"/>
<keyword evidence="4" id="KW-0378">Hydrolase</keyword>
<dbReference type="PANTHER" id="PTHR42796:SF4">
    <property type="entry name" value="FUMARYLACETOACETATE HYDROLASE DOMAIN-CONTAINING PROTEIN 2A"/>
    <property type="match status" value="1"/>
</dbReference>
<dbReference type="Proteomes" id="UP001598673">
    <property type="component" value="Unassembled WGS sequence"/>
</dbReference>
<dbReference type="InterPro" id="IPR011234">
    <property type="entry name" value="Fumarylacetoacetase-like_C"/>
</dbReference>
<sequence>MKIAVFGPARRVGIAHDGSIIDANAAYARYLADTTDTARPSARADSEVPAGLNAFITEGKPALDGARAAVEHLSGDGVGVDGEQLRFALDEIMLHAPIEGASRIFAALANFADHMQAAADNTDDADAQATLARLQEGRPKYFIKDARCTSIDGDDVRYPARTEHLDYEAEVAAIIGPRGRDIPADGFRAHIWGYTLANDWSVRDNVSFGPDFQYSKNFDTAAGLGPWIVIDDDIDPHDIPIETRVNGELRQNGNTASMIHDFGALGAHLSRDMTLYPGDMILSGTPKGTAVDSSKRLDDGTFSDDSRFLKPGDRVEVTSTVLGSLRNDVTKAD</sequence>
<dbReference type="Pfam" id="PF01557">
    <property type="entry name" value="FAA_hydrolase"/>
    <property type="match status" value="1"/>
</dbReference>
<dbReference type="Gene3D" id="3.90.850.10">
    <property type="entry name" value="Fumarylacetoacetase-like, C-terminal domain"/>
    <property type="match status" value="1"/>
</dbReference>
<organism evidence="4 5">
    <name type="scientific">Prauserella salsuginis</name>
    <dbReference type="NCBI Taxonomy" id="387889"/>
    <lineage>
        <taxon>Bacteria</taxon>
        <taxon>Bacillati</taxon>
        <taxon>Actinomycetota</taxon>
        <taxon>Actinomycetes</taxon>
        <taxon>Pseudonocardiales</taxon>
        <taxon>Pseudonocardiaceae</taxon>
        <taxon>Prauserella</taxon>
        <taxon>Prauserella salsuginis group</taxon>
    </lineage>
</organism>
<dbReference type="InterPro" id="IPR036663">
    <property type="entry name" value="Fumarylacetoacetase_C_sf"/>
</dbReference>
<dbReference type="EMBL" id="JBHXCV010000003">
    <property type="protein sequence ID" value="MFD6792833.1"/>
    <property type="molecule type" value="Genomic_DNA"/>
</dbReference>
<protein>
    <submittedName>
        <fullName evidence="4">Fumarylacetoacetate hydrolase family protein</fullName>
    </submittedName>
</protein>
<evidence type="ECO:0000256" key="2">
    <source>
        <dbReference type="ARBA" id="ARBA00022723"/>
    </source>
</evidence>
<evidence type="ECO:0000313" key="4">
    <source>
        <dbReference type="EMBL" id="MFD6792833.1"/>
    </source>
</evidence>
<dbReference type="PANTHER" id="PTHR42796">
    <property type="entry name" value="FUMARYLACETOACETATE HYDROLASE DOMAIN-CONTAINING PROTEIN 2A-RELATED"/>
    <property type="match status" value="1"/>
</dbReference>
<evidence type="ECO:0000256" key="1">
    <source>
        <dbReference type="ARBA" id="ARBA00010211"/>
    </source>
</evidence>
<dbReference type="SUPFAM" id="SSF56529">
    <property type="entry name" value="FAH"/>
    <property type="match status" value="1"/>
</dbReference>
<dbReference type="GO" id="GO:0016787">
    <property type="term" value="F:hydrolase activity"/>
    <property type="evidence" value="ECO:0007669"/>
    <property type="project" value="UniProtKB-KW"/>
</dbReference>
<keyword evidence="5" id="KW-1185">Reference proteome</keyword>
<reference evidence="4 5" key="1">
    <citation type="submission" date="2024-09" db="EMBL/GenBank/DDBJ databases">
        <title>The Natural Products Discovery Center: Release of the First 8490 Sequenced Strains for Exploring Actinobacteria Biosynthetic Diversity.</title>
        <authorList>
            <person name="Kalkreuter E."/>
            <person name="Kautsar S.A."/>
            <person name="Yang D."/>
            <person name="Bader C.D."/>
            <person name="Teijaro C.N."/>
            <person name="Fluegel L."/>
            <person name="Davis C.M."/>
            <person name="Simpson J.R."/>
            <person name="Lauterbach L."/>
            <person name="Steele A.D."/>
            <person name="Gui C."/>
            <person name="Meng S."/>
            <person name="Li G."/>
            <person name="Viehrig K."/>
            <person name="Ye F."/>
            <person name="Su P."/>
            <person name="Kiefer A.F."/>
            <person name="Nichols A."/>
            <person name="Cepeda A.J."/>
            <person name="Yan W."/>
            <person name="Fan B."/>
            <person name="Jiang Y."/>
            <person name="Adhikari A."/>
            <person name="Zheng C.-J."/>
            <person name="Schuster L."/>
            <person name="Cowan T.M."/>
            <person name="Smanski M.J."/>
            <person name="Chevrette M.G."/>
            <person name="De Carvalho L.P.S."/>
            <person name="Shen B."/>
        </authorList>
    </citation>
    <scope>NUCLEOTIDE SEQUENCE [LARGE SCALE GENOMIC DNA]</scope>
    <source>
        <strain evidence="4 5">NPDC060353</strain>
    </source>
</reference>
<accession>A0ABW6G0Z9</accession>
<dbReference type="InterPro" id="IPR051121">
    <property type="entry name" value="FAH"/>
</dbReference>
<gene>
    <name evidence="4" type="ORF">ACFWGY_05810</name>
</gene>
<comment type="similarity">
    <text evidence="1">Belongs to the FAH family.</text>
</comment>
<evidence type="ECO:0000313" key="5">
    <source>
        <dbReference type="Proteomes" id="UP001598673"/>
    </source>
</evidence>
<comment type="caution">
    <text evidence="4">The sequence shown here is derived from an EMBL/GenBank/DDBJ whole genome shotgun (WGS) entry which is preliminary data.</text>
</comment>
<keyword evidence="2" id="KW-0479">Metal-binding</keyword>
<feature type="domain" description="Fumarylacetoacetase-like C-terminal" evidence="3">
    <location>
        <begin position="104"/>
        <end position="329"/>
    </location>
</feature>
<evidence type="ECO:0000259" key="3">
    <source>
        <dbReference type="Pfam" id="PF01557"/>
    </source>
</evidence>